<name>A0A8H6X4Z0_9AGAR</name>
<feature type="transmembrane region" description="Helical" evidence="1">
    <location>
        <begin position="118"/>
        <end position="138"/>
    </location>
</feature>
<dbReference type="OrthoDB" id="3038990at2759"/>
<dbReference type="AlphaFoldDB" id="A0A8H6X4Z0"/>
<protein>
    <submittedName>
        <fullName evidence="2">Uncharacterized protein</fullName>
    </submittedName>
</protein>
<evidence type="ECO:0000256" key="1">
    <source>
        <dbReference type="SAM" id="Phobius"/>
    </source>
</evidence>
<comment type="caution">
    <text evidence="2">The sequence shown here is derived from an EMBL/GenBank/DDBJ whole genome shotgun (WGS) entry which is preliminary data.</text>
</comment>
<dbReference type="Proteomes" id="UP000623467">
    <property type="component" value="Unassembled WGS sequence"/>
</dbReference>
<sequence length="233" mass="25014">MLFFLRVTAVWHRSKIAYAVFSILLLAVLAGGITTPIGVRAVHIGPTTQCITATVPTYVDVAAIIPLVNDTAIFLAINYRILVHTIVANSPMARLRVFVSGAGLSTLSRALLQSGQHFYFVAVAVNLPVIILLTLPGVPAVYRAMFAIPALALTNAMACLVFRRIKFGLISSDATSQTHTTGLTVDFEATRNAGFGSNTAFPLDVRVQRQTNKFGDYADASHEHDISKSATLA</sequence>
<feature type="transmembrane region" description="Helical" evidence="1">
    <location>
        <begin position="16"/>
        <end position="39"/>
    </location>
</feature>
<gene>
    <name evidence="2" type="ORF">MSAN_02383300</name>
</gene>
<evidence type="ECO:0000313" key="2">
    <source>
        <dbReference type="EMBL" id="KAF7334220.1"/>
    </source>
</evidence>
<accession>A0A8H6X4Z0</accession>
<proteinExistence type="predicted"/>
<organism evidence="2 3">
    <name type="scientific">Mycena sanguinolenta</name>
    <dbReference type="NCBI Taxonomy" id="230812"/>
    <lineage>
        <taxon>Eukaryota</taxon>
        <taxon>Fungi</taxon>
        <taxon>Dikarya</taxon>
        <taxon>Basidiomycota</taxon>
        <taxon>Agaricomycotina</taxon>
        <taxon>Agaricomycetes</taxon>
        <taxon>Agaricomycetidae</taxon>
        <taxon>Agaricales</taxon>
        <taxon>Marasmiineae</taxon>
        <taxon>Mycenaceae</taxon>
        <taxon>Mycena</taxon>
    </lineage>
</organism>
<keyword evidence="1" id="KW-0812">Transmembrane</keyword>
<evidence type="ECO:0000313" key="3">
    <source>
        <dbReference type="Proteomes" id="UP000623467"/>
    </source>
</evidence>
<dbReference type="EMBL" id="JACAZH010000049">
    <property type="protein sequence ID" value="KAF7334220.1"/>
    <property type="molecule type" value="Genomic_DNA"/>
</dbReference>
<reference evidence="2" key="1">
    <citation type="submission" date="2020-05" db="EMBL/GenBank/DDBJ databases">
        <title>Mycena genomes resolve the evolution of fungal bioluminescence.</title>
        <authorList>
            <person name="Tsai I.J."/>
        </authorList>
    </citation>
    <scope>NUCLEOTIDE SEQUENCE</scope>
    <source>
        <strain evidence="2">160909Yilan</strain>
    </source>
</reference>
<feature type="transmembrane region" description="Helical" evidence="1">
    <location>
        <begin position="144"/>
        <end position="162"/>
    </location>
</feature>
<keyword evidence="3" id="KW-1185">Reference proteome</keyword>
<keyword evidence="1" id="KW-0472">Membrane</keyword>
<keyword evidence="1" id="KW-1133">Transmembrane helix</keyword>